<dbReference type="Gene3D" id="3.40.50.300">
    <property type="entry name" value="P-loop containing nucleotide triphosphate hydrolases"/>
    <property type="match status" value="2"/>
</dbReference>
<keyword evidence="3 11" id="KW-0378">Hydrolase</keyword>
<keyword evidence="12" id="KW-1185">Reference proteome</keyword>
<feature type="domain" description="Helicase C-terminal" evidence="10">
    <location>
        <begin position="604"/>
        <end position="782"/>
    </location>
</feature>
<dbReference type="InterPro" id="IPR033454">
    <property type="entry name" value="RecG_wedge"/>
</dbReference>
<dbReference type="PANTHER" id="PTHR47964:SF1">
    <property type="entry name" value="ATP-DEPENDENT DNA HELICASE HOMOLOG RECG, CHLOROPLASTIC"/>
    <property type="match status" value="1"/>
</dbReference>
<evidence type="ECO:0000259" key="9">
    <source>
        <dbReference type="PROSITE" id="PS51192"/>
    </source>
</evidence>
<dbReference type="Pfam" id="PF00271">
    <property type="entry name" value="Helicase_C"/>
    <property type="match status" value="1"/>
</dbReference>
<keyword evidence="2" id="KW-0227">DNA damage</keyword>
<name>A0ABU1T479_9ACTO</name>
<reference evidence="11 12" key="1">
    <citation type="submission" date="2023-07" db="EMBL/GenBank/DDBJ databases">
        <title>Sequencing the genomes of 1000 actinobacteria strains.</title>
        <authorList>
            <person name="Klenk H.-P."/>
        </authorList>
    </citation>
    <scope>NUCLEOTIDE SEQUENCE [LARGE SCALE GENOMIC DNA]</scope>
    <source>
        <strain evidence="11 12">DSM 15539</strain>
    </source>
</reference>
<keyword evidence="7" id="KW-0234">DNA repair</keyword>
<dbReference type="InterPro" id="IPR001650">
    <property type="entry name" value="Helicase_C-like"/>
</dbReference>
<dbReference type="CDD" id="cd04488">
    <property type="entry name" value="RecG_wedge_OBF"/>
    <property type="match status" value="1"/>
</dbReference>
<gene>
    <name evidence="11" type="ORF">J2S36_001666</name>
</gene>
<evidence type="ECO:0000256" key="2">
    <source>
        <dbReference type="ARBA" id="ARBA00022763"/>
    </source>
</evidence>
<proteinExistence type="predicted"/>
<dbReference type="Gene3D" id="2.40.50.140">
    <property type="entry name" value="Nucleic acid-binding proteins"/>
    <property type="match status" value="1"/>
</dbReference>
<evidence type="ECO:0000256" key="8">
    <source>
        <dbReference type="ARBA" id="ARBA00049819"/>
    </source>
</evidence>
<dbReference type="SMART" id="SM00487">
    <property type="entry name" value="DEXDc"/>
    <property type="match status" value="1"/>
</dbReference>
<dbReference type="InterPro" id="IPR014001">
    <property type="entry name" value="Helicase_ATP-bd"/>
</dbReference>
<dbReference type="PROSITE" id="PS51194">
    <property type="entry name" value="HELICASE_CTER"/>
    <property type="match status" value="1"/>
</dbReference>
<dbReference type="Proteomes" id="UP001266099">
    <property type="component" value="Unassembled WGS sequence"/>
</dbReference>
<dbReference type="SUPFAM" id="SSF50249">
    <property type="entry name" value="Nucleic acid-binding proteins"/>
    <property type="match status" value="1"/>
</dbReference>
<dbReference type="Pfam" id="PF19833">
    <property type="entry name" value="RecG_dom3_C"/>
    <property type="match status" value="1"/>
</dbReference>
<dbReference type="InterPro" id="IPR011545">
    <property type="entry name" value="DEAD/DEAH_box_helicase_dom"/>
</dbReference>
<sequence>MREKDESEQDITVPDHASDIADLAARDRNAAADADILQSEFLPPALKTAESAALISEQHTIIDAPLQKYLPKRSVNALAKLGLETVGDLLWHTPFRLAERGKLMPIEKMQAGQSVTVVARVVQHRIRPMRARRGYLMEVEITDGLQQLTLTFFAKNQRPLNFHAAKLAPDAIAAFSGTISEYRGRLQLQHPEYEILPDPRPEWGAQGADPQQIPVMSEAADSQAEDPPGISLAAAKIGAPIPIYHASAKLPSWQLARAVAALLPLVNEETFPEILPARYLAAHGLPARAPALRSLHAPQTIAEWEKARARMVHEEAFILQTLLAARRAHAASFTAPSAAQLQDGTLAHFDQQLPFTLTAEQISVGAQISTDLSRTTPMRRLLQGDVGTGKTIVALRAMLQMIDSQHQAVLLAPTEVLAEQHYASIKAMLGKLADGGMIGAPSAAISLELVTGSLTAAEKKKAYLRMASGQAQLIIGTHALLEDKIQLPFLGLVVVDEQHRFGVNQRDKLANGAHLLVMTATPIPRTVAMTVFGDLTVSTLHELPKGRKPISTTLVPAWNESWMRRVWQRADEEIASGGRVYAVCPRISADGTAGSEDLAVKIPGIDPGFDAVAKHPVDGGSGSADAGAFFDTLLEADSKVANDTQRELVSVAKLAPALEANPDLSHARIALLHGRLSAGEKAQIMADFQAGKVNLLISTTVIEVGVDVPEATMMVILDADRFGISQLHQLRGRIGRGRKDSLCLAVHQAAAGTLAFARLQEFAATSDGFALAEADLRLRNAGNVLGKQQSGMQSSLRFLNVVQDVEIIQIAKESAARLVASDPKLTAYPDLALEISRVMTANETDYLGKG</sequence>
<evidence type="ECO:0000259" key="10">
    <source>
        <dbReference type="PROSITE" id="PS51194"/>
    </source>
</evidence>
<dbReference type="InterPro" id="IPR047112">
    <property type="entry name" value="RecG/Mfd"/>
</dbReference>
<dbReference type="PROSITE" id="PS51192">
    <property type="entry name" value="HELICASE_ATP_BIND_1"/>
    <property type="match status" value="1"/>
</dbReference>
<dbReference type="EMBL" id="JAVDUJ010000001">
    <property type="protein sequence ID" value="MDR6940123.1"/>
    <property type="molecule type" value="Genomic_DNA"/>
</dbReference>
<accession>A0ABU1T479</accession>
<dbReference type="PANTHER" id="PTHR47964">
    <property type="entry name" value="ATP-DEPENDENT DNA HELICASE HOMOLOG RECG, CHLOROPLASTIC"/>
    <property type="match status" value="1"/>
</dbReference>
<dbReference type="InterPro" id="IPR045562">
    <property type="entry name" value="RecG_dom3_C"/>
</dbReference>
<keyword evidence="6" id="KW-0238">DNA-binding</keyword>
<keyword evidence="5" id="KW-0067">ATP-binding</keyword>
<comment type="caution">
    <text evidence="11">The sequence shown here is derived from an EMBL/GenBank/DDBJ whole genome shotgun (WGS) entry which is preliminary data.</text>
</comment>
<evidence type="ECO:0000256" key="5">
    <source>
        <dbReference type="ARBA" id="ARBA00022840"/>
    </source>
</evidence>
<dbReference type="GO" id="GO:0003678">
    <property type="term" value="F:DNA helicase activity"/>
    <property type="evidence" value="ECO:0007669"/>
    <property type="project" value="UniProtKB-EC"/>
</dbReference>
<dbReference type="Pfam" id="PF17191">
    <property type="entry name" value="RecG_wedge"/>
    <property type="match status" value="1"/>
</dbReference>
<dbReference type="SUPFAM" id="SSF52540">
    <property type="entry name" value="P-loop containing nucleoside triphosphate hydrolases"/>
    <property type="match status" value="2"/>
</dbReference>
<feature type="domain" description="Helicase ATP-binding" evidence="9">
    <location>
        <begin position="371"/>
        <end position="540"/>
    </location>
</feature>
<keyword evidence="1" id="KW-0547">Nucleotide-binding</keyword>
<evidence type="ECO:0000256" key="7">
    <source>
        <dbReference type="ARBA" id="ARBA00023204"/>
    </source>
</evidence>
<evidence type="ECO:0000256" key="6">
    <source>
        <dbReference type="ARBA" id="ARBA00023125"/>
    </source>
</evidence>
<dbReference type="InterPro" id="IPR012340">
    <property type="entry name" value="NA-bd_OB-fold"/>
</dbReference>
<organism evidence="11 12">
    <name type="scientific">Arcanobacterium hippocoleae</name>
    <dbReference type="NCBI Taxonomy" id="149017"/>
    <lineage>
        <taxon>Bacteria</taxon>
        <taxon>Bacillati</taxon>
        <taxon>Actinomycetota</taxon>
        <taxon>Actinomycetes</taxon>
        <taxon>Actinomycetales</taxon>
        <taxon>Actinomycetaceae</taxon>
        <taxon>Arcanobacterium</taxon>
    </lineage>
</organism>
<dbReference type="SMART" id="SM00490">
    <property type="entry name" value="HELICc"/>
    <property type="match status" value="1"/>
</dbReference>
<evidence type="ECO:0000256" key="3">
    <source>
        <dbReference type="ARBA" id="ARBA00022801"/>
    </source>
</evidence>
<evidence type="ECO:0000256" key="1">
    <source>
        <dbReference type="ARBA" id="ARBA00022741"/>
    </source>
</evidence>
<keyword evidence="4 11" id="KW-0347">Helicase</keyword>
<protein>
    <recommendedName>
        <fullName evidence="8">Probable DNA 3'-5' helicase RecG</fullName>
    </recommendedName>
</protein>
<evidence type="ECO:0000313" key="11">
    <source>
        <dbReference type="EMBL" id="MDR6940123.1"/>
    </source>
</evidence>
<dbReference type="RefSeq" id="WP_309957361.1">
    <property type="nucleotide sequence ID" value="NZ_JAVDUJ010000001.1"/>
</dbReference>
<dbReference type="Pfam" id="PF00270">
    <property type="entry name" value="DEAD"/>
    <property type="match status" value="1"/>
</dbReference>
<evidence type="ECO:0000313" key="12">
    <source>
        <dbReference type="Proteomes" id="UP001266099"/>
    </source>
</evidence>
<dbReference type="GO" id="GO:0016787">
    <property type="term" value="F:hydrolase activity"/>
    <property type="evidence" value="ECO:0007669"/>
    <property type="project" value="UniProtKB-KW"/>
</dbReference>
<dbReference type="InterPro" id="IPR027417">
    <property type="entry name" value="P-loop_NTPase"/>
</dbReference>
<evidence type="ECO:0000256" key="4">
    <source>
        <dbReference type="ARBA" id="ARBA00022806"/>
    </source>
</evidence>